<dbReference type="InterPro" id="IPR035679">
    <property type="entry name" value="MDP-1_euk"/>
</dbReference>
<dbReference type="InterPro" id="IPR010036">
    <property type="entry name" value="MDP_1_eu_arc"/>
</dbReference>
<dbReference type="PANTHER" id="PTHR17901">
    <property type="entry name" value="MAGNESIUM-DEPENDENT PHOSPHATASE 1 MDP1"/>
    <property type="match status" value="1"/>
</dbReference>
<dbReference type="SFLD" id="SFLDS00003">
    <property type="entry name" value="Haloacid_Dehalogenase"/>
    <property type="match status" value="1"/>
</dbReference>
<evidence type="ECO:0008006" key="3">
    <source>
        <dbReference type="Google" id="ProtNLM"/>
    </source>
</evidence>
<proteinExistence type="predicted"/>
<dbReference type="InterPro" id="IPR010033">
    <property type="entry name" value="HAD_SF_ppase_IIIC"/>
</dbReference>
<dbReference type="CDD" id="cd07501">
    <property type="entry name" value="HAD_MDP-1_like"/>
    <property type="match status" value="1"/>
</dbReference>
<keyword evidence="2" id="KW-1185">Reference proteome</keyword>
<organism evidence="1 2">
    <name type="scientific">Marchantia polymorpha subsp. ruderalis</name>
    <dbReference type="NCBI Taxonomy" id="1480154"/>
    <lineage>
        <taxon>Eukaryota</taxon>
        <taxon>Viridiplantae</taxon>
        <taxon>Streptophyta</taxon>
        <taxon>Embryophyta</taxon>
        <taxon>Marchantiophyta</taxon>
        <taxon>Marchantiopsida</taxon>
        <taxon>Marchantiidae</taxon>
        <taxon>Marchantiales</taxon>
        <taxon>Marchantiaceae</taxon>
        <taxon>Marchantia</taxon>
    </lineage>
</organism>
<dbReference type="EMBL" id="LVLJ01002841">
    <property type="protein sequence ID" value="OAE23434.1"/>
    <property type="molecule type" value="Genomic_DNA"/>
</dbReference>
<dbReference type="SFLD" id="SFLDG01129">
    <property type="entry name" value="C1.5:_HAD__Beta-PGM__Phosphata"/>
    <property type="match status" value="1"/>
</dbReference>
<name>A0A176VR98_MARPO</name>
<accession>A0A176VR98</accession>
<dbReference type="InterPro" id="IPR036412">
    <property type="entry name" value="HAD-like_sf"/>
</dbReference>
<dbReference type="Pfam" id="PF12689">
    <property type="entry name" value="Acid_PPase"/>
    <property type="match status" value="1"/>
</dbReference>
<sequence length="288" mass="32050">MINAWELDSRCLQPIVVDVDLDGEGFRARSGLSRTADPVVRHSGAELETRTSISWRAQSEKWSKSARIIRARASTKRAGSSSLMAIPSEVGYWSTYYDTNDEPEATRILNAASRLPALVVFDLDYTLWPYFCDCRSENESPVLYSQAKGVIQALKSKGVLMAIASRSPTANKARTFLSKLDLLSSFSVMEVYPSWSDKTDHFQKIHQKTGIPYNSMLFFDDEDRNIQAVGHMGVKSVQVHNGVNLAALKAGLQKFAGTENMEPQGRRVRPESMAGCLEMAEKTNVDTD</sequence>
<dbReference type="PANTHER" id="PTHR17901:SF14">
    <property type="entry name" value="MAGNESIUM-DEPENDENT PHOSPHATASE 1"/>
    <property type="match status" value="1"/>
</dbReference>
<protein>
    <recommendedName>
        <fullName evidence="3">Magnesium-dependent phosphatase-1</fullName>
    </recommendedName>
</protein>
<reference evidence="1" key="1">
    <citation type="submission" date="2016-03" db="EMBL/GenBank/DDBJ databases">
        <title>Mechanisms controlling the formation of the plant cell surface in tip-growing cells are functionally conserved among land plants.</title>
        <authorList>
            <person name="Honkanen S."/>
            <person name="Jones V.A."/>
            <person name="Morieri G."/>
            <person name="Champion C."/>
            <person name="Hetherington A.J."/>
            <person name="Kelly S."/>
            <person name="Saint-Marcoux D."/>
            <person name="Proust H."/>
            <person name="Prescott H."/>
            <person name="Dolan L."/>
        </authorList>
    </citation>
    <scope>NUCLEOTIDE SEQUENCE [LARGE SCALE GENOMIC DNA]</scope>
    <source>
        <tissue evidence="1">Whole gametophyte</tissue>
    </source>
</reference>
<evidence type="ECO:0000313" key="2">
    <source>
        <dbReference type="Proteomes" id="UP000077202"/>
    </source>
</evidence>
<dbReference type="AlphaFoldDB" id="A0A176VR98"/>
<dbReference type="Proteomes" id="UP000077202">
    <property type="component" value="Unassembled WGS sequence"/>
</dbReference>
<evidence type="ECO:0000313" key="1">
    <source>
        <dbReference type="EMBL" id="OAE23434.1"/>
    </source>
</evidence>
<dbReference type="FunFam" id="3.40.50.1000:FF:000120">
    <property type="entry name" value="Magnesium-dependent phosphatase 1"/>
    <property type="match status" value="1"/>
</dbReference>
<dbReference type="SUPFAM" id="SSF56784">
    <property type="entry name" value="HAD-like"/>
    <property type="match status" value="1"/>
</dbReference>
<dbReference type="GO" id="GO:0003993">
    <property type="term" value="F:acid phosphatase activity"/>
    <property type="evidence" value="ECO:0007669"/>
    <property type="project" value="TreeGrafter"/>
</dbReference>
<dbReference type="SFLD" id="SFLDG01131">
    <property type="entry name" value="C1.5.2:_MDP_Like"/>
    <property type="match status" value="1"/>
</dbReference>
<dbReference type="NCBIfam" id="TIGR01681">
    <property type="entry name" value="HAD-SF-IIIC"/>
    <property type="match status" value="1"/>
</dbReference>
<dbReference type="InterPro" id="IPR023214">
    <property type="entry name" value="HAD_sf"/>
</dbReference>
<dbReference type="Gene3D" id="3.40.50.1000">
    <property type="entry name" value="HAD superfamily/HAD-like"/>
    <property type="match status" value="1"/>
</dbReference>
<gene>
    <name evidence="1" type="ORF">AXG93_961s1320</name>
</gene>
<comment type="caution">
    <text evidence="1">The sequence shown here is derived from an EMBL/GenBank/DDBJ whole genome shotgun (WGS) entry which is preliminary data.</text>
</comment>